<dbReference type="Pfam" id="PF00664">
    <property type="entry name" value="ABC_membrane"/>
    <property type="match status" value="1"/>
</dbReference>
<keyword evidence="7 14" id="KW-0067">ATP-binding</keyword>
<dbReference type="Gene3D" id="1.20.1560.10">
    <property type="entry name" value="ABC transporter type 1, transmembrane domain"/>
    <property type="match status" value="1"/>
</dbReference>
<keyword evidence="8 11" id="KW-1133">Transmembrane helix</keyword>
<evidence type="ECO:0000256" key="7">
    <source>
        <dbReference type="ARBA" id="ARBA00022840"/>
    </source>
</evidence>
<dbReference type="InterPro" id="IPR011527">
    <property type="entry name" value="ABC1_TM_dom"/>
</dbReference>
<keyword evidence="5 11" id="KW-0812">Transmembrane</keyword>
<sequence length="527" mass="57287">MGLGALGWFGISVVLAVIGFWVAYRRNMAGYAVGLDFIETVHERVGDQISRLPLGWFKAPTAGALSKMVANDLMMAGELVVHSLVALVTNSVAVVVICLASWLVNIWLGLAFTLVVPIYVALQVFASKMHSKGKTITEPAEQDLASRLIEMSRRQQALRSCGQSRTYHKLEQSTRQWLEKKQEGARFSGSGMVVAKVVTEMIVAVLMAVAVATALYGGTSPLVAIAYIGIALRYALTLHELTDAVMALQEREQTTSFIVDVLTANPLPEPAEPAVITDPGAVELSDVTFGYIPGETVIDGVSFSAEPATMVALVGPSGCGKTTLARLISRFWDVDSGSVKVGGVDVREQTTQQLMAQLSMVFQDVYLFDDTLRENVRIGRQDATDEEIEQAAALAGVTEIVDRLPDGWDSRVGEGGRALSGGERQRVSIARALLKKAPIVLFDEATSALDPENENNILASTEQLRRHSTLIVIAHKLDTIMRADKIVQLDGNGRVEDIGTHEQLLARDGHYRRFWQARSDATGWKLV</sequence>
<dbReference type="Gene3D" id="3.40.50.300">
    <property type="entry name" value="P-loop containing nucleotide triphosphate hydrolases"/>
    <property type="match status" value="1"/>
</dbReference>
<evidence type="ECO:0000259" key="12">
    <source>
        <dbReference type="PROSITE" id="PS50893"/>
    </source>
</evidence>
<dbReference type="InterPro" id="IPR003439">
    <property type="entry name" value="ABC_transporter-like_ATP-bd"/>
</dbReference>
<dbReference type="GO" id="GO:0005886">
    <property type="term" value="C:plasma membrane"/>
    <property type="evidence" value="ECO:0007669"/>
    <property type="project" value="UniProtKB-SubCell"/>
</dbReference>
<dbReference type="AlphaFoldDB" id="A0A939E2W1"/>
<name>A0A939E2W1_9CORY</name>
<comment type="caution">
    <text evidence="14">The sequence shown here is derived from an EMBL/GenBank/DDBJ whole genome shotgun (WGS) entry which is preliminary data.</text>
</comment>
<dbReference type="GO" id="GO:0034040">
    <property type="term" value="F:ATPase-coupled lipid transmembrane transporter activity"/>
    <property type="evidence" value="ECO:0007669"/>
    <property type="project" value="TreeGrafter"/>
</dbReference>
<dbReference type="SUPFAM" id="SSF90123">
    <property type="entry name" value="ABC transporter transmembrane region"/>
    <property type="match status" value="1"/>
</dbReference>
<evidence type="ECO:0000256" key="9">
    <source>
        <dbReference type="ARBA" id="ARBA00023136"/>
    </source>
</evidence>
<dbReference type="EMBL" id="JAFLEQ010000014">
    <property type="protein sequence ID" value="MBN9644517.1"/>
    <property type="molecule type" value="Genomic_DNA"/>
</dbReference>
<dbReference type="SUPFAM" id="SSF52540">
    <property type="entry name" value="P-loop containing nucleoside triphosphate hydrolases"/>
    <property type="match status" value="1"/>
</dbReference>
<comment type="subcellular location">
    <subcellularLocation>
        <location evidence="1">Cell inner membrane</location>
        <topology evidence="1">Multi-pass membrane protein</topology>
    </subcellularLocation>
</comment>
<reference evidence="14" key="1">
    <citation type="submission" date="2021-03" db="EMBL/GenBank/DDBJ databases">
        <authorList>
            <person name="Sun Q."/>
        </authorList>
    </citation>
    <scope>NUCLEOTIDE SEQUENCE</scope>
    <source>
        <strain evidence="14">CCM 8862</strain>
    </source>
</reference>
<dbReference type="GO" id="GO:0005524">
    <property type="term" value="F:ATP binding"/>
    <property type="evidence" value="ECO:0007669"/>
    <property type="project" value="UniProtKB-KW"/>
</dbReference>
<dbReference type="FunFam" id="3.40.50.300:FF:000221">
    <property type="entry name" value="Multidrug ABC transporter ATP-binding protein"/>
    <property type="match status" value="1"/>
</dbReference>
<dbReference type="PANTHER" id="PTHR24221:SF397">
    <property type="entry name" value="ABC TRANSPORTER, ATP-BINDING TRANSMEMBRANE PROTEIN"/>
    <property type="match status" value="1"/>
</dbReference>
<feature type="transmembrane region" description="Helical" evidence="11">
    <location>
        <begin position="108"/>
        <end position="126"/>
    </location>
</feature>
<organism evidence="14 15">
    <name type="scientific">Corynebacterium mendelii</name>
    <dbReference type="NCBI Taxonomy" id="2765362"/>
    <lineage>
        <taxon>Bacteria</taxon>
        <taxon>Bacillati</taxon>
        <taxon>Actinomycetota</taxon>
        <taxon>Actinomycetes</taxon>
        <taxon>Mycobacteriales</taxon>
        <taxon>Corynebacteriaceae</taxon>
        <taxon>Corynebacterium</taxon>
    </lineage>
</organism>
<proteinExistence type="inferred from homology"/>
<evidence type="ECO:0000256" key="1">
    <source>
        <dbReference type="ARBA" id="ARBA00004429"/>
    </source>
</evidence>
<keyword evidence="6" id="KW-0547">Nucleotide-binding</keyword>
<evidence type="ECO:0000313" key="15">
    <source>
        <dbReference type="Proteomes" id="UP000664332"/>
    </source>
</evidence>
<feature type="transmembrane region" description="Helical" evidence="11">
    <location>
        <begin position="193"/>
        <end position="216"/>
    </location>
</feature>
<dbReference type="Proteomes" id="UP000664332">
    <property type="component" value="Unassembled WGS sequence"/>
</dbReference>
<dbReference type="PANTHER" id="PTHR24221">
    <property type="entry name" value="ATP-BINDING CASSETTE SUB-FAMILY B"/>
    <property type="match status" value="1"/>
</dbReference>
<dbReference type="SMART" id="SM00382">
    <property type="entry name" value="AAA"/>
    <property type="match status" value="1"/>
</dbReference>
<dbReference type="InterPro" id="IPR036640">
    <property type="entry name" value="ABC1_TM_sf"/>
</dbReference>
<protein>
    <submittedName>
        <fullName evidence="14">ABC transporter ATP-binding protein</fullName>
    </submittedName>
</protein>
<keyword evidence="4" id="KW-0997">Cell inner membrane</keyword>
<evidence type="ECO:0000256" key="4">
    <source>
        <dbReference type="ARBA" id="ARBA00022519"/>
    </source>
</evidence>
<dbReference type="GO" id="GO:0140359">
    <property type="term" value="F:ABC-type transporter activity"/>
    <property type="evidence" value="ECO:0007669"/>
    <property type="project" value="InterPro"/>
</dbReference>
<keyword evidence="15" id="KW-1185">Reference proteome</keyword>
<dbReference type="GO" id="GO:0016887">
    <property type="term" value="F:ATP hydrolysis activity"/>
    <property type="evidence" value="ECO:0007669"/>
    <property type="project" value="InterPro"/>
</dbReference>
<evidence type="ECO:0000256" key="2">
    <source>
        <dbReference type="ARBA" id="ARBA00022448"/>
    </source>
</evidence>
<accession>A0A939E2W1</accession>
<evidence type="ECO:0000259" key="13">
    <source>
        <dbReference type="PROSITE" id="PS50929"/>
    </source>
</evidence>
<evidence type="ECO:0000256" key="8">
    <source>
        <dbReference type="ARBA" id="ARBA00022989"/>
    </source>
</evidence>
<dbReference type="InterPro" id="IPR027417">
    <property type="entry name" value="P-loop_NTPase"/>
</dbReference>
<keyword evidence="2" id="KW-0813">Transport</keyword>
<evidence type="ECO:0000256" key="10">
    <source>
        <dbReference type="ARBA" id="ARBA00023455"/>
    </source>
</evidence>
<evidence type="ECO:0000313" key="14">
    <source>
        <dbReference type="EMBL" id="MBN9644517.1"/>
    </source>
</evidence>
<feature type="transmembrane region" description="Helical" evidence="11">
    <location>
        <begin position="6"/>
        <end position="24"/>
    </location>
</feature>
<evidence type="ECO:0000256" key="6">
    <source>
        <dbReference type="ARBA" id="ARBA00022741"/>
    </source>
</evidence>
<dbReference type="PROSITE" id="PS50893">
    <property type="entry name" value="ABC_TRANSPORTER_2"/>
    <property type="match status" value="1"/>
</dbReference>
<keyword evidence="3" id="KW-1003">Cell membrane</keyword>
<feature type="domain" description="ABC transmembrane type-1" evidence="13">
    <location>
        <begin position="1"/>
        <end position="250"/>
    </location>
</feature>
<feature type="transmembrane region" description="Helical" evidence="11">
    <location>
        <begin position="79"/>
        <end position="102"/>
    </location>
</feature>
<dbReference type="InterPro" id="IPR039421">
    <property type="entry name" value="Type_1_exporter"/>
</dbReference>
<evidence type="ECO:0000256" key="11">
    <source>
        <dbReference type="SAM" id="Phobius"/>
    </source>
</evidence>
<dbReference type="InterPro" id="IPR003593">
    <property type="entry name" value="AAA+_ATPase"/>
</dbReference>
<evidence type="ECO:0000256" key="5">
    <source>
        <dbReference type="ARBA" id="ARBA00022692"/>
    </source>
</evidence>
<dbReference type="PROSITE" id="PS00211">
    <property type="entry name" value="ABC_TRANSPORTER_1"/>
    <property type="match status" value="1"/>
</dbReference>
<keyword evidence="9 11" id="KW-0472">Membrane</keyword>
<dbReference type="InterPro" id="IPR017871">
    <property type="entry name" value="ABC_transporter-like_CS"/>
</dbReference>
<dbReference type="PROSITE" id="PS50929">
    <property type="entry name" value="ABC_TM1F"/>
    <property type="match status" value="1"/>
</dbReference>
<comment type="similarity">
    <text evidence="10">Belongs to the ABC transporter superfamily. Siderophore-Fe(3+) uptake transporter (SIUT) (TC 3.A.1.21) family.</text>
</comment>
<feature type="domain" description="ABC transporter" evidence="12">
    <location>
        <begin position="282"/>
        <end position="517"/>
    </location>
</feature>
<evidence type="ECO:0000256" key="3">
    <source>
        <dbReference type="ARBA" id="ARBA00022475"/>
    </source>
</evidence>
<dbReference type="Pfam" id="PF00005">
    <property type="entry name" value="ABC_tran"/>
    <property type="match status" value="1"/>
</dbReference>
<gene>
    <name evidence="14" type="ORF">JZY06_07820</name>
</gene>